<dbReference type="GO" id="GO:0005634">
    <property type="term" value="C:nucleus"/>
    <property type="evidence" value="ECO:0007669"/>
    <property type="project" value="TreeGrafter"/>
</dbReference>
<dbReference type="Gene3D" id="3.30.200.20">
    <property type="entry name" value="Phosphorylase Kinase, domain 1"/>
    <property type="match status" value="1"/>
</dbReference>
<keyword evidence="8" id="KW-1185">Reference proteome</keyword>
<dbReference type="AlphaFoldDB" id="A0AAN5CW34"/>
<dbReference type="GO" id="GO:0004694">
    <property type="term" value="F:eukaryotic translation initiation factor 2alpha kinase activity"/>
    <property type="evidence" value="ECO:0007669"/>
    <property type="project" value="TreeGrafter"/>
</dbReference>
<comment type="caution">
    <text evidence="7">The sequence shown here is derived from an EMBL/GenBank/DDBJ whole genome shotgun (WGS) entry which is preliminary data.</text>
</comment>
<evidence type="ECO:0000313" key="7">
    <source>
        <dbReference type="EMBL" id="GMR51746.1"/>
    </source>
</evidence>
<dbReference type="SUPFAM" id="SSF56112">
    <property type="entry name" value="Protein kinase-like (PK-like)"/>
    <property type="match status" value="1"/>
</dbReference>
<feature type="binding site" evidence="5">
    <location>
        <position position="178"/>
    </location>
    <ligand>
        <name>ATP</name>
        <dbReference type="ChEBI" id="CHEBI:30616"/>
    </ligand>
</feature>
<feature type="non-terminal residue" evidence="7">
    <location>
        <position position="1"/>
    </location>
</feature>
<dbReference type="InterPro" id="IPR050339">
    <property type="entry name" value="CC_SR_Kinase"/>
</dbReference>
<keyword evidence="4 5" id="KW-0067">ATP-binding</keyword>
<gene>
    <name evidence="7" type="ORF">PMAYCL1PPCAC_21941</name>
</gene>
<accession>A0AAN5CW34</accession>
<dbReference type="InterPro" id="IPR011009">
    <property type="entry name" value="Kinase-like_dom_sf"/>
</dbReference>
<keyword evidence="1" id="KW-0808">Transferase</keyword>
<dbReference type="Pfam" id="PF00069">
    <property type="entry name" value="Pkinase"/>
    <property type="match status" value="1"/>
</dbReference>
<evidence type="ECO:0000256" key="2">
    <source>
        <dbReference type="ARBA" id="ARBA00022741"/>
    </source>
</evidence>
<dbReference type="Proteomes" id="UP001328107">
    <property type="component" value="Unassembled WGS sequence"/>
</dbReference>
<keyword evidence="2 5" id="KW-0547">Nucleotide-binding</keyword>
<feature type="domain" description="Protein kinase" evidence="6">
    <location>
        <begin position="149"/>
        <end position="268"/>
    </location>
</feature>
<evidence type="ECO:0000256" key="5">
    <source>
        <dbReference type="PROSITE-ProRule" id="PRU10141"/>
    </source>
</evidence>
<name>A0AAN5CW34_9BILA</name>
<protein>
    <recommendedName>
        <fullName evidence="6">Protein kinase domain-containing protein</fullName>
    </recommendedName>
</protein>
<dbReference type="PANTHER" id="PTHR11042">
    <property type="entry name" value="EUKARYOTIC TRANSLATION INITIATION FACTOR 2-ALPHA KINASE EIF2-ALPHA KINASE -RELATED"/>
    <property type="match status" value="1"/>
</dbReference>
<evidence type="ECO:0000256" key="1">
    <source>
        <dbReference type="ARBA" id="ARBA00022679"/>
    </source>
</evidence>
<evidence type="ECO:0000313" key="8">
    <source>
        <dbReference type="Proteomes" id="UP001328107"/>
    </source>
</evidence>
<evidence type="ECO:0000259" key="6">
    <source>
        <dbReference type="PROSITE" id="PS50011"/>
    </source>
</evidence>
<proteinExistence type="predicted"/>
<dbReference type="GO" id="GO:0005524">
    <property type="term" value="F:ATP binding"/>
    <property type="evidence" value="ECO:0007669"/>
    <property type="project" value="UniProtKB-UniRule"/>
</dbReference>
<dbReference type="InterPro" id="IPR017441">
    <property type="entry name" value="Protein_kinase_ATP_BS"/>
</dbReference>
<dbReference type="GO" id="GO:0005737">
    <property type="term" value="C:cytoplasm"/>
    <property type="evidence" value="ECO:0007669"/>
    <property type="project" value="TreeGrafter"/>
</dbReference>
<reference evidence="8" key="1">
    <citation type="submission" date="2022-10" db="EMBL/GenBank/DDBJ databases">
        <title>Genome assembly of Pristionchus species.</title>
        <authorList>
            <person name="Yoshida K."/>
            <person name="Sommer R.J."/>
        </authorList>
    </citation>
    <scope>NUCLEOTIDE SEQUENCE [LARGE SCALE GENOMIC DNA]</scope>
    <source>
        <strain evidence="8">RS5460</strain>
    </source>
</reference>
<organism evidence="7 8">
    <name type="scientific">Pristionchus mayeri</name>
    <dbReference type="NCBI Taxonomy" id="1317129"/>
    <lineage>
        <taxon>Eukaryota</taxon>
        <taxon>Metazoa</taxon>
        <taxon>Ecdysozoa</taxon>
        <taxon>Nematoda</taxon>
        <taxon>Chromadorea</taxon>
        <taxon>Rhabditida</taxon>
        <taxon>Rhabditina</taxon>
        <taxon>Diplogasteromorpha</taxon>
        <taxon>Diplogasteroidea</taxon>
        <taxon>Neodiplogasteridae</taxon>
        <taxon>Pristionchus</taxon>
    </lineage>
</organism>
<dbReference type="EMBL" id="BTRK01000005">
    <property type="protein sequence ID" value="GMR51746.1"/>
    <property type="molecule type" value="Genomic_DNA"/>
</dbReference>
<dbReference type="PROSITE" id="PS00107">
    <property type="entry name" value="PROTEIN_KINASE_ATP"/>
    <property type="match status" value="1"/>
</dbReference>
<keyword evidence="3" id="KW-0418">Kinase</keyword>
<dbReference type="PANTHER" id="PTHR11042:SF91">
    <property type="entry name" value="EUKARYOTIC TRANSLATION INITIATION FACTOR 2-ALPHA KINASE"/>
    <property type="match status" value="1"/>
</dbReference>
<evidence type="ECO:0000256" key="3">
    <source>
        <dbReference type="ARBA" id="ARBA00022777"/>
    </source>
</evidence>
<dbReference type="InterPro" id="IPR000719">
    <property type="entry name" value="Prot_kinase_dom"/>
</dbReference>
<evidence type="ECO:0000256" key="4">
    <source>
        <dbReference type="ARBA" id="ARBA00022840"/>
    </source>
</evidence>
<dbReference type="PROSITE" id="PS50011">
    <property type="entry name" value="PROTEIN_KINASE_DOM"/>
    <property type="match status" value="1"/>
</dbReference>
<sequence length="268" mass="30758">VRGPAVIVRKSDDSQTCVTREMHYDQQMCVVHISKDLPLPTTVYGQETGLLYMICDLKLLVFREDFLYRTYDINRICARIGGVENPRLFLNAPPLFFSHDLPEDCRSLTSERELKSLLEKLQKTEQILNNTKSINLDNCAFKSTFASQYEVKDILGSGGSGCVFKALNKYDNCTYAIKRIAVLPENLEEALKEVQAMAQLEHDGIVAYRTTWIEEPPEGWQLKADAEVIKKIKPEHVPLVILHIYTKLLYLHQNEGSEREKLLRFSTF</sequence>